<dbReference type="Proteomes" id="UP000182258">
    <property type="component" value="Unassembled WGS sequence"/>
</dbReference>
<dbReference type="STRING" id="728005.SAMN04488059_1456"/>
<dbReference type="EMBL" id="FOMB01000045">
    <property type="protein sequence ID" value="SFD35784.1"/>
    <property type="molecule type" value="Genomic_DNA"/>
</dbReference>
<evidence type="ECO:0000313" key="1">
    <source>
        <dbReference type="EMBL" id="SFD35784.1"/>
    </source>
</evidence>
<proteinExistence type="predicted"/>
<dbReference type="AlphaFoldDB" id="A0A1I1RNA9"/>
<evidence type="ECO:0000313" key="2">
    <source>
        <dbReference type="Proteomes" id="UP000182258"/>
    </source>
</evidence>
<accession>A0A1I1RNA9</accession>
<protein>
    <submittedName>
        <fullName evidence="1">Uncharacterized protein</fullName>
    </submittedName>
</protein>
<organism evidence="1 2">
    <name type="scientific">Devosia psychrophila</name>
    <dbReference type="NCBI Taxonomy" id="728005"/>
    <lineage>
        <taxon>Bacteria</taxon>
        <taxon>Pseudomonadati</taxon>
        <taxon>Pseudomonadota</taxon>
        <taxon>Alphaproteobacteria</taxon>
        <taxon>Hyphomicrobiales</taxon>
        <taxon>Devosiaceae</taxon>
        <taxon>Devosia</taxon>
    </lineage>
</organism>
<sequence length="186" mass="20465">MPGRRWRPFQIRYYANPLRIDLGRLDDDPQSSRPPGRWRFPKLAPICGARWSVMIVATVISLYRPCLIDRVAAGGVLRRRSGSAAKAPLVSGLTEYQIHAVPDGILTTDIAGLVRDPSVDGRNRLRSNAYCNVLFQSRSSLLPNGILAAPALKTSLRRIAPLRLACGKTKVTHCSQGHSLDKSSKP</sequence>
<reference evidence="1 2" key="1">
    <citation type="submission" date="2016-10" db="EMBL/GenBank/DDBJ databases">
        <authorList>
            <person name="de Groot N.N."/>
        </authorList>
    </citation>
    <scope>NUCLEOTIDE SEQUENCE [LARGE SCALE GENOMIC DNA]</scope>
    <source>
        <strain evidence="1 2">CGMCC 1.10210</strain>
    </source>
</reference>
<name>A0A1I1RNA9_9HYPH</name>
<gene>
    <name evidence="1" type="ORF">SAMN04488059_1456</name>
</gene>